<dbReference type="EMBL" id="JAMXLY010000004">
    <property type="protein sequence ID" value="MCO6024614.1"/>
    <property type="molecule type" value="Genomic_DNA"/>
</dbReference>
<evidence type="ECO:0000313" key="3">
    <source>
        <dbReference type="Proteomes" id="UP001204015"/>
    </source>
</evidence>
<feature type="transmembrane region" description="Helical" evidence="1">
    <location>
        <begin position="219"/>
        <end position="240"/>
    </location>
</feature>
<keyword evidence="1" id="KW-0812">Transmembrane</keyword>
<feature type="transmembrane region" description="Helical" evidence="1">
    <location>
        <begin position="68"/>
        <end position="92"/>
    </location>
</feature>
<dbReference type="RefSeq" id="WP_252759977.1">
    <property type="nucleotide sequence ID" value="NZ_JAMXLY010000004.1"/>
</dbReference>
<evidence type="ECO:0000256" key="1">
    <source>
        <dbReference type="SAM" id="Phobius"/>
    </source>
</evidence>
<feature type="transmembrane region" description="Helical" evidence="1">
    <location>
        <begin position="474"/>
        <end position="493"/>
    </location>
</feature>
<feature type="transmembrane region" description="Helical" evidence="1">
    <location>
        <begin position="147"/>
        <end position="170"/>
    </location>
</feature>
<keyword evidence="1" id="KW-0472">Membrane</keyword>
<dbReference type="Proteomes" id="UP001204015">
    <property type="component" value="Unassembled WGS sequence"/>
</dbReference>
<sequence length="515" mass="59806">MQETTFHKRFSIYRALLHHRRLAEKRSLFHGRNQAAKVALSIAGAVILVYLFIVSISLALMVSEDHGMSPIGVLFSLMPFLVAVDFLLRFIVQQTPSQMVRPYSLLPLPKHVCIESFLISNLLSIGNFIWLVLIVPYTVMTILPEKGLLAAFCSILACQWMIWLSSQFFLLTRTRINDSVSWFILPLVLFAVLFLPVYAGESAGWDQYYKVYTLIGNHLSHLNVLYWTVLTGMLVLLFFLNRKEQEKHIWKELSKVTETSVHNISKYRFLDRWGEIGEYLQLEFKLIFRNVNPRKTLLFTVLSIFFYFAIFLCTADATETANNGSFSWESDFWCFICFILPGSMLSSRLMSYEGNYIDFFMVRKNNLYPLLLTKYYCFVGLLIIPLIVSIAAVILGRWRPLMISAYALYAAGPQLITVMHTAIINDQTTPLDTRLTSRTSKDYNYLAMVIRFCTFLLPAMLIALFKVLFNSSTAYLMLIILSIPFLLSHRWWISQIYQKMMKRKYEHLENFRASR</sequence>
<gene>
    <name evidence="2" type="ORF">NG821_01950</name>
</gene>
<keyword evidence="3" id="KW-1185">Reference proteome</keyword>
<evidence type="ECO:0000313" key="2">
    <source>
        <dbReference type="EMBL" id="MCO6024614.1"/>
    </source>
</evidence>
<feature type="transmembrane region" description="Helical" evidence="1">
    <location>
        <begin position="330"/>
        <end position="350"/>
    </location>
</feature>
<accession>A0ABT1BU52</accession>
<keyword evidence="1" id="KW-1133">Transmembrane helix</keyword>
<feature type="transmembrane region" description="Helical" evidence="1">
    <location>
        <begin position="38"/>
        <end position="62"/>
    </location>
</feature>
<comment type="caution">
    <text evidence="2">The sequence shown here is derived from an EMBL/GenBank/DDBJ whole genome shotgun (WGS) entry which is preliminary data.</text>
</comment>
<reference evidence="2 3" key="1">
    <citation type="submission" date="2022-06" db="EMBL/GenBank/DDBJ databases">
        <title>A taxonomic note on the genus Prevotella: Description of four novel genera and emended description of the genera Hallella and Xylanibacter.</title>
        <authorList>
            <person name="Hitch T.C.A."/>
        </authorList>
    </citation>
    <scope>NUCLEOTIDE SEQUENCE [LARGE SCALE GENOMIC DNA]</scope>
    <source>
        <strain evidence="2 3">DSM 100619</strain>
    </source>
</reference>
<feature type="transmembrane region" description="Helical" evidence="1">
    <location>
        <begin position="182"/>
        <end position="199"/>
    </location>
</feature>
<feature type="transmembrane region" description="Helical" evidence="1">
    <location>
        <begin position="112"/>
        <end position="135"/>
    </location>
</feature>
<protein>
    <submittedName>
        <fullName evidence="2">DUF5687 family protein</fullName>
    </submittedName>
</protein>
<feature type="transmembrane region" description="Helical" evidence="1">
    <location>
        <begin position="445"/>
        <end position="468"/>
    </location>
</feature>
<dbReference type="Pfam" id="PF18940">
    <property type="entry name" value="DUF5687"/>
    <property type="match status" value="1"/>
</dbReference>
<name>A0ABT1BU52_9BACT</name>
<organism evidence="2 3">
    <name type="scientific">Segatella cerevisiae</name>
    <dbReference type="NCBI Taxonomy" id="2053716"/>
    <lineage>
        <taxon>Bacteria</taxon>
        <taxon>Pseudomonadati</taxon>
        <taxon>Bacteroidota</taxon>
        <taxon>Bacteroidia</taxon>
        <taxon>Bacteroidales</taxon>
        <taxon>Prevotellaceae</taxon>
        <taxon>Segatella</taxon>
    </lineage>
</organism>
<feature type="transmembrane region" description="Helical" evidence="1">
    <location>
        <begin position="371"/>
        <end position="395"/>
    </location>
</feature>
<feature type="transmembrane region" description="Helical" evidence="1">
    <location>
        <begin position="401"/>
        <end position="424"/>
    </location>
</feature>
<feature type="transmembrane region" description="Helical" evidence="1">
    <location>
        <begin position="297"/>
        <end position="318"/>
    </location>
</feature>
<dbReference type="InterPro" id="IPR043742">
    <property type="entry name" value="DUF5687"/>
</dbReference>
<proteinExistence type="predicted"/>